<comment type="caution">
    <text evidence="2">The sequence shown here is derived from an EMBL/GenBank/DDBJ whole genome shotgun (WGS) entry which is preliminary data.</text>
</comment>
<dbReference type="Pfam" id="PF04784">
    <property type="entry name" value="DUF547"/>
    <property type="match status" value="1"/>
</dbReference>
<dbReference type="PANTHER" id="PTHR46361">
    <property type="entry name" value="ELECTRON CARRIER/ PROTEIN DISULFIDE OXIDOREDUCTASE"/>
    <property type="match status" value="1"/>
</dbReference>
<evidence type="ECO:0000313" key="2">
    <source>
        <dbReference type="EMBL" id="MFC7358049.1"/>
    </source>
</evidence>
<dbReference type="RefSeq" id="WP_380217935.1">
    <property type="nucleotide sequence ID" value="NZ_JBHTBN010000005.1"/>
</dbReference>
<dbReference type="PROSITE" id="PS51257">
    <property type="entry name" value="PROKAR_LIPOPROTEIN"/>
    <property type="match status" value="1"/>
</dbReference>
<dbReference type="EMBL" id="JBHTBN010000005">
    <property type="protein sequence ID" value="MFC7358049.1"/>
    <property type="molecule type" value="Genomic_DNA"/>
</dbReference>
<dbReference type="InterPro" id="IPR006869">
    <property type="entry name" value="DUF547"/>
</dbReference>
<dbReference type="PANTHER" id="PTHR46361:SF3">
    <property type="entry name" value="ELECTRON CARRIER_ PROTEIN DISULFIDE OXIDOREDUCTASE"/>
    <property type="match status" value="1"/>
</dbReference>
<reference evidence="3" key="1">
    <citation type="journal article" date="2019" name="Int. J. Syst. Evol. Microbiol.">
        <title>The Global Catalogue of Microorganisms (GCM) 10K type strain sequencing project: providing services to taxonomists for standard genome sequencing and annotation.</title>
        <authorList>
            <consortium name="The Broad Institute Genomics Platform"/>
            <consortium name="The Broad Institute Genome Sequencing Center for Infectious Disease"/>
            <person name="Wu L."/>
            <person name="Ma J."/>
        </authorList>
    </citation>
    <scope>NUCLEOTIDE SEQUENCE [LARGE SCALE GENOMIC DNA]</scope>
    <source>
        <strain evidence="3">CGMCC 1.16306</strain>
    </source>
</reference>
<protein>
    <submittedName>
        <fullName evidence="2">DUF547 domain-containing protein</fullName>
    </submittedName>
</protein>
<feature type="domain" description="DUF547" evidence="1">
    <location>
        <begin position="133"/>
        <end position="238"/>
    </location>
</feature>
<accession>A0ABW2MSZ5</accession>
<evidence type="ECO:0000313" key="3">
    <source>
        <dbReference type="Proteomes" id="UP001596415"/>
    </source>
</evidence>
<evidence type="ECO:0000259" key="1">
    <source>
        <dbReference type="Pfam" id="PF04784"/>
    </source>
</evidence>
<name>A0ABW2MSZ5_9FLAO</name>
<organism evidence="2 3">
    <name type="scientific">Jejudonia soesokkakensis</name>
    <dbReference type="NCBI Taxonomy" id="1323432"/>
    <lineage>
        <taxon>Bacteria</taxon>
        <taxon>Pseudomonadati</taxon>
        <taxon>Bacteroidota</taxon>
        <taxon>Flavobacteriia</taxon>
        <taxon>Flavobacteriales</taxon>
        <taxon>Flavobacteriaceae</taxon>
        <taxon>Jejudonia</taxon>
    </lineage>
</organism>
<dbReference type="Proteomes" id="UP001596415">
    <property type="component" value="Unassembled WGS sequence"/>
</dbReference>
<gene>
    <name evidence="2" type="ORF">ACFQO1_10140</name>
</gene>
<sequence length="299" mass="34614">MKQLIFVLVIVLFVAACGSSKKMTSETASETTEMTADTTAIVIPLEVTIKIPETNSEETETEQESILEEEIETETEIEMEAVIPSEAFNHTLWDELLKAYVTKEGNVNYNGFESQKLTLRKYITSLGQKMPTDSWTQEDKLAYWMNAYNAMTVDLILRHMPLESIKDIKDPWDQRYWKLGEKYYNLDEIEHQILRKMDEPRIHFGINCASFSCPPLLNVAFTAGEVDAQLDFLANRFINDRSRNTIASDRVEISKIFDWFGKDFKQNGSLIDYLNQYSEVTISSNARVRYKEYDWALND</sequence>
<proteinExistence type="predicted"/>
<keyword evidence="3" id="KW-1185">Reference proteome</keyword>